<evidence type="ECO:0000259" key="1">
    <source>
        <dbReference type="Pfam" id="PF12680"/>
    </source>
</evidence>
<dbReference type="Gene3D" id="3.10.450.50">
    <property type="match status" value="1"/>
</dbReference>
<dbReference type="RefSeq" id="WP_203942221.1">
    <property type="nucleotide sequence ID" value="NZ_BOOR01000004.1"/>
</dbReference>
<comment type="caution">
    <text evidence="2">The sequence shown here is derived from an EMBL/GenBank/DDBJ whole genome shotgun (WGS) entry which is preliminary data.</text>
</comment>
<accession>A0A8J3UTR8</accession>
<feature type="domain" description="SnoaL-like" evidence="1">
    <location>
        <begin position="28"/>
        <end position="119"/>
    </location>
</feature>
<keyword evidence="3" id="KW-1185">Reference proteome</keyword>
<dbReference type="Pfam" id="PF12680">
    <property type="entry name" value="SnoaL_2"/>
    <property type="match status" value="1"/>
</dbReference>
<evidence type="ECO:0000313" key="2">
    <source>
        <dbReference type="EMBL" id="GII51894.1"/>
    </source>
</evidence>
<sequence length="142" mass="15377">MTLTPRDAFTQWQQSILSGSAGTGGVPLADDVVVEWPFNPPERPRRIDGRAAFEAVARAGRAALPVRFEEFSDVVVHETSDPEVVVAEYRLGGTVLATGRRASAPFILVLRVRDGQIVHVREYQDVAAMERALGGPLPSGRA</sequence>
<protein>
    <recommendedName>
        <fullName evidence="1">SnoaL-like domain-containing protein</fullName>
    </recommendedName>
</protein>
<dbReference type="SUPFAM" id="SSF54427">
    <property type="entry name" value="NTF2-like"/>
    <property type="match status" value="1"/>
</dbReference>
<dbReference type="InterPro" id="IPR037401">
    <property type="entry name" value="SnoaL-like"/>
</dbReference>
<name>A0A8J3UTR8_9ACTN</name>
<proteinExistence type="predicted"/>
<reference evidence="2" key="1">
    <citation type="submission" date="2021-01" db="EMBL/GenBank/DDBJ databases">
        <title>Whole genome shotgun sequence of Planotetraspora thailandica NBRC 104271.</title>
        <authorList>
            <person name="Komaki H."/>
            <person name="Tamura T."/>
        </authorList>
    </citation>
    <scope>NUCLEOTIDE SEQUENCE</scope>
    <source>
        <strain evidence="2">NBRC 104271</strain>
    </source>
</reference>
<gene>
    <name evidence="2" type="ORF">Pth03_02830</name>
</gene>
<organism evidence="2 3">
    <name type="scientific">Planotetraspora thailandica</name>
    <dbReference type="NCBI Taxonomy" id="487172"/>
    <lineage>
        <taxon>Bacteria</taxon>
        <taxon>Bacillati</taxon>
        <taxon>Actinomycetota</taxon>
        <taxon>Actinomycetes</taxon>
        <taxon>Streptosporangiales</taxon>
        <taxon>Streptosporangiaceae</taxon>
        <taxon>Planotetraspora</taxon>
    </lineage>
</organism>
<dbReference type="InterPro" id="IPR032710">
    <property type="entry name" value="NTF2-like_dom_sf"/>
</dbReference>
<dbReference type="EMBL" id="BOOR01000004">
    <property type="protein sequence ID" value="GII51894.1"/>
    <property type="molecule type" value="Genomic_DNA"/>
</dbReference>
<evidence type="ECO:0000313" key="3">
    <source>
        <dbReference type="Proteomes" id="UP000605992"/>
    </source>
</evidence>
<dbReference type="AlphaFoldDB" id="A0A8J3UTR8"/>
<dbReference type="Proteomes" id="UP000605992">
    <property type="component" value="Unassembled WGS sequence"/>
</dbReference>